<dbReference type="RefSeq" id="WP_108824040.1">
    <property type="nucleotide sequence ID" value="NZ_CP023004.1"/>
</dbReference>
<organism evidence="1 2">
    <name type="scientific">Ereboglobus luteus</name>
    <dbReference type="NCBI Taxonomy" id="1796921"/>
    <lineage>
        <taxon>Bacteria</taxon>
        <taxon>Pseudomonadati</taxon>
        <taxon>Verrucomicrobiota</taxon>
        <taxon>Opitutia</taxon>
        <taxon>Opitutales</taxon>
        <taxon>Opitutaceae</taxon>
        <taxon>Ereboglobus</taxon>
    </lineage>
</organism>
<dbReference type="KEGG" id="elut:CKA38_02210"/>
<dbReference type="EMBL" id="CP023004">
    <property type="protein sequence ID" value="AWI08235.1"/>
    <property type="molecule type" value="Genomic_DNA"/>
</dbReference>
<protein>
    <submittedName>
        <fullName evidence="1">Uncharacterized protein</fullName>
    </submittedName>
</protein>
<accession>A0A2U8E0D1</accession>
<evidence type="ECO:0000313" key="1">
    <source>
        <dbReference type="EMBL" id="AWI08235.1"/>
    </source>
</evidence>
<dbReference type="InterPro" id="IPR011990">
    <property type="entry name" value="TPR-like_helical_dom_sf"/>
</dbReference>
<name>A0A2U8E0D1_9BACT</name>
<dbReference type="Proteomes" id="UP000244896">
    <property type="component" value="Chromosome"/>
</dbReference>
<gene>
    <name evidence="1" type="ORF">CKA38_02210</name>
</gene>
<dbReference type="Pfam" id="PF13174">
    <property type="entry name" value="TPR_6"/>
    <property type="match status" value="1"/>
</dbReference>
<dbReference type="Gene3D" id="1.25.40.10">
    <property type="entry name" value="Tetratricopeptide repeat domain"/>
    <property type="match status" value="1"/>
</dbReference>
<sequence>MQKITSTLTALLVLVLIAGCGGGKKEVSKLHQDQAAKHASDANMENFLRNYTAAEKSLTQATTLNPTIDDYWIELGKVRVRLGDKSGAIKAYKGALAACDAQLKEVAENPVFIERKLRALVMLGRDDDARKVLAKAVKNYPQNTHLKTLDQVKAVDLFKNDARLKDFIVK</sequence>
<dbReference type="OrthoDB" id="197329at2"/>
<evidence type="ECO:0000313" key="2">
    <source>
        <dbReference type="Proteomes" id="UP000244896"/>
    </source>
</evidence>
<dbReference type="SUPFAM" id="SSF48452">
    <property type="entry name" value="TPR-like"/>
    <property type="match status" value="1"/>
</dbReference>
<keyword evidence="2" id="KW-1185">Reference proteome</keyword>
<dbReference type="Pfam" id="PF13432">
    <property type="entry name" value="TPR_16"/>
    <property type="match status" value="1"/>
</dbReference>
<dbReference type="PROSITE" id="PS51257">
    <property type="entry name" value="PROKAR_LIPOPROTEIN"/>
    <property type="match status" value="1"/>
</dbReference>
<proteinExistence type="predicted"/>
<dbReference type="InterPro" id="IPR019734">
    <property type="entry name" value="TPR_rpt"/>
</dbReference>
<dbReference type="AlphaFoldDB" id="A0A2U8E0D1"/>
<reference evidence="1 2" key="1">
    <citation type="journal article" date="2018" name="Syst. Appl. Microbiol.">
        <title>Ereboglobus luteus gen. nov. sp. nov. from cockroach guts, and new insights into the oxygen relationship of the genera Opitutus and Didymococcus (Verrucomicrobia: Opitutaceae).</title>
        <authorList>
            <person name="Tegtmeier D."/>
            <person name="Belitz A."/>
            <person name="Radek R."/>
            <person name="Heimerl T."/>
            <person name="Brune A."/>
        </authorList>
    </citation>
    <scope>NUCLEOTIDE SEQUENCE [LARGE SCALE GENOMIC DNA]</scope>
    <source>
        <strain evidence="1 2">Ho45</strain>
    </source>
</reference>